<dbReference type="GO" id="GO:0005886">
    <property type="term" value="C:plasma membrane"/>
    <property type="evidence" value="ECO:0007669"/>
    <property type="project" value="UniProtKB-SubCell"/>
</dbReference>
<evidence type="ECO:0000256" key="2">
    <source>
        <dbReference type="ARBA" id="ARBA00022692"/>
    </source>
</evidence>
<evidence type="ECO:0000256" key="7">
    <source>
        <dbReference type="HAMAP-Rule" id="MF_02065"/>
    </source>
</evidence>
<dbReference type="EMBL" id="MHHS01000006">
    <property type="protein sequence ID" value="OGY37530.1"/>
    <property type="molecule type" value="Genomic_DNA"/>
</dbReference>
<evidence type="ECO:0000256" key="3">
    <source>
        <dbReference type="ARBA" id="ARBA00022989"/>
    </source>
</evidence>
<comment type="caution">
    <text evidence="8">The sequence shown here is derived from an EMBL/GenBank/DDBJ whole genome shotgun (WGS) entry which is preliminary data.</text>
</comment>
<dbReference type="EC" id="4.2.2.29" evidence="7"/>
<dbReference type="CDD" id="cd08010">
    <property type="entry name" value="MltG_like"/>
    <property type="match status" value="1"/>
</dbReference>
<keyword evidence="5 7" id="KW-0456">Lyase</keyword>
<keyword evidence="1 7" id="KW-1003">Cell membrane</keyword>
<name>A0A1G1XD36_9BACT</name>
<comment type="function">
    <text evidence="7">Functions as a peptidoglycan terminase that cleaves nascent peptidoglycan strands endolytically to terminate their elongation.</text>
</comment>
<dbReference type="GO" id="GO:0008932">
    <property type="term" value="F:lytic endotransglycosylase activity"/>
    <property type="evidence" value="ECO:0007669"/>
    <property type="project" value="UniProtKB-UniRule"/>
</dbReference>
<feature type="transmembrane region" description="Helical" evidence="7">
    <location>
        <begin position="12"/>
        <end position="30"/>
    </location>
</feature>
<comment type="similarity">
    <text evidence="7">Belongs to the transglycosylase MltG family.</text>
</comment>
<dbReference type="HAMAP" id="MF_02065">
    <property type="entry name" value="MltG"/>
    <property type="match status" value="1"/>
</dbReference>
<comment type="subcellular location">
    <subcellularLocation>
        <location evidence="7">Cell membrane</location>
        <topology evidence="7">Single-pass membrane protein</topology>
    </subcellularLocation>
</comment>
<evidence type="ECO:0000313" key="8">
    <source>
        <dbReference type="EMBL" id="OGY37530.1"/>
    </source>
</evidence>
<organism evidence="8 9">
    <name type="scientific">Candidatus Andersenbacteria bacterium RIFCSPHIGHO2_12_FULL_45_11b</name>
    <dbReference type="NCBI Taxonomy" id="1797282"/>
    <lineage>
        <taxon>Bacteria</taxon>
        <taxon>Candidatus Anderseniibacteriota</taxon>
    </lineage>
</organism>
<evidence type="ECO:0000256" key="1">
    <source>
        <dbReference type="ARBA" id="ARBA00022475"/>
    </source>
</evidence>
<dbReference type="PANTHER" id="PTHR30518">
    <property type="entry name" value="ENDOLYTIC MUREIN TRANSGLYCOSYLASE"/>
    <property type="match status" value="1"/>
</dbReference>
<reference evidence="8 9" key="1">
    <citation type="journal article" date="2016" name="Nat. Commun.">
        <title>Thousands of microbial genomes shed light on interconnected biogeochemical processes in an aquifer system.</title>
        <authorList>
            <person name="Anantharaman K."/>
            <person name="Brown C.T."/>
            <person name="Hug L.A."/>
            <person name="Sharon I."/>
            <person name="Castelle C.J."/>
            <person name="Probst A.J."/>
            <person name="Thomas B.C."/>
            <person name="Singh A."/>
            <person name="Wilkins M.J."/>
            <person name="Karaoz U."/>
            <person name="Brodie E.L."/>
            <person name="Williams K.H."/>
            <person name="Hubbard S.S."/>
            <person name="Banfield J.F."/>
        </authorList>
    </citation>
    <scope>NUCLEOTIDE SEQUENCE [LARGE SCALE GENOMIC DNA]</scope>
</reference>
<keyword evidence="3 7" id="KW-1133">Transmembrane helix</keyword>
<dbReference type="InterPro" id="IPR003770">
    <property type="entry name" value="MLTG-like"/>
</dbReference>
<sequence>MISVTNPRKFTTIVLITAIIVGALIFRFVWGSGVMLKTGDVRIAQGEAGSQVWRALVEEGYSDRTIPWKWYGRSGSAEKIQAGTYHVEKGERIKAVLQRFISGDANQNELSITFPEGFTLKQVAERLEQRGIGTAKDFAQEAVASKYSDEFSFLKDLPPNRSLEGYLFPDTYRIAKDDTVHDVIMRMLGNFDKKITQDIREEGKKNERTLGEVINMASILEKEVQSKQDMALVSGVLWKRFDNQEGLYVDATIEYIVEKKGNLTAKDLAIDSPYNTRKYRGLPPAPINNPGLTAIMAALRPEQSDYYYYLTAHDGTTIFAKTNDEHNANKVKYLQ</sequence>
<evidence type="ECO:0000256" key="5">
    <source>
        <dbReference type="ARBA" id="ARBA00023239"/>
    </source>
</evidence>
<keyword evidence="4 7" id="KW-0472">Membrane</keyword>
<dbReference type="Gene3D" id="3.30.1490.480">
    <property type="entry name" value="Endolytic murein transglycosylase"/>
    <property type="match status" value="1"/>
</dbReference>
<comment type="catalytic activity">
    <reaction evidence="7">
        <text>a peptidoglycan chain = a peptidoglycan chain with N-acetyl-1,6-anhydromuramyl-[peptide] at the reducing end + a peptidoglycan chain with N-acetylglucosamine at the non-reducing end.</text>
        <dbReference type="EC" id="4.2.2.29"/>
    </reaction>
</comment>
<keyword evidence="2 7" id="KW-0812">Transmembrane</keyword>
<protein>
    <recommendedName>
        <fullName evidence="7">Endolytic murein transglycosylase</fullName>
        <ecNumber evidence="7">4.2.2.29</ecNumber>
    </recommendedName>
    <alternativeName>
        <fullName evidence="7">Peptidoglycan lytic transglycosylase</fullName>
    </alternativeName>
    <alternativeName>
        <fullName evidence="7">Peptidoglycan polymerization terminase</fullName>
    </alternativeName>
</protein>
<dbReference type="Proteomes" id="UP000177941">
    <property type="component" value="Unassembled WGS sequence"/>
</dbReference>
<accession>A0A1G1XD36</accession>
<dbReference type="NCBIfam" id="TIGR00247">
    <property type="entry name" value="endolytic transglycosylase MltG"/>
    <property type="match status" value="1"/>
</dbReference>
<dbReference type="GO" id="GO:0009252">
    <property type="term" value="P:peptidoglycan biosynthetic process"/>
    <property type="evidence" value="ECO:0007669"/>
    <property type="project" value="UniProtKB-UniRule"/>
</dbReference>
<dbReference type="AlphaFoldDB" id="A0A1G1XD36"/>
<gene>
    <name evidence="7" type="primary">mltG</name>
    <name evidence="8" type="ORF">A3E36_04660</name>
</gene>
<proteinExistence type="inferred from homology"/>
<evidence type="ECO:0000256" key="4">
    <source>
        <dbReference type="ARBA" id="ARBA00023136"/>
    </source>
</evidence>
<feature type="site" description="Important for catalytic activity" evidence="7">
    <location>
        <position position="223"/>
    </location>
</feature>
<evidence type="ECO:0000256" key="6">
    <source>
        <dbReference type="ARBA" id="ARBA00023316"/>
    </source>
</evidence>
<dbReference type="GO" id="GO:0071555">
    <property type="term" value="P:cell wall organization"/>
    <property type="evidence" value="ECO:0007669"/>
    <property type="project" value="UniProtKB-KW"/>
</dbReference>
<dbReference type="Pfam" id="PF02618">
    <property type="entry name" value="YceG"/>
    <property type="match status" value="1"/>
</dbReference>
<keyword evidence="6 7" id="KW-0961">Cell wall biogenesis/degradation</keyword>
<evidence type="ECO:0000313" key="9">
    <source>
        <dbReference type="Proteomes" id="UP000177941"/>
    </source>
</evidence>
<dbReference type="PANTHER" id="PTHR30518:SF2">
    <property type="entry name" value="ENDOLYTIC MUREIN TRANSGLYCOSYLASE"/>
    <property type="match status" value="1"/>
</dbReference>